<reference evidence="1" key="1">
    <citation type="submission" date="2021-01" db="EMBL/GenBank/DDBJ databases">
        <authorList>
            <consortium name="Genoscope - CEA"/>
            <person name="William W."/>
        </authorList>
    </citation>
    <scope>NUCLEOTIDE SEQUENCE</scope>
</reference>
<dbReference type="Proteomes" id="UP000688137">
    <property type="component" value="Unassembled WGS sequence"/>
</dbReference>
<dbReference type="AlphaFoldDB" id="A0A8S1MTU3"/>
<organism evidence="1 2">
    <name type="scientific">Paramecium primaurelia</name>
    <dbReference type="NCBI Taxonomy" id="5886"/>
    <lineage>
        <taxon>Eukaryota</taxon>
        <taxon>Sar</taxon>
        <taxon>Alveolata</taxon>
        <taxon>Ciliophora</taxon>
        <taxon>Intramacronucleata</taxon>
        <taxon>Oligohymenophorea</taxon>
        <taxon>Peniculida</taxon>
        <taxon>Parameciidae</taxon>
        <taxon>Paramecium</taxon>
    </lineage>
</organism>
<dbReference type="EMBL" id="CAJJDM010000064">
    <property type="protein sequence ID" value="CAD8080195.1"/>
    <property type="molecule type" value="Genomic_DNA"/>
</dbReference>
<gene>
    <name evidence="1" type="ORF">PPRIM_AZ9-3.1.T0630140</name>
</gene>
<sequence>MQQIKVIKQNKDSKLQIINNDEFNLFKIFQNLSDNNNIINCTSLMSYMKNNKVQFNGFDFDLLTFAIFGKKCNISFDQFKDCSLFSINISNEQYIKSREIQEEKQMTHSYIINLSKSIIQQQQLIPISEASSIIEFKASEIKPKTKRYQEQTNVPKPY</sequence>
<proteinExistence type="predicted"/>
<evidence type="ECO:0000313" key="1">
    <source>
        <dbReference type="EMBL" id="CAD8080195.1"/>
    </source>
</evidence>
<accession>A0A8S1MTU3</accession>
<keyword evidence="2" id="KW-1185">Reference proteome</keyword>
<comment type="caution">
    <text evidence="1">The sequence shown here is derived from an EMBL/GenBank/DDBJ whole genome shotgun (WGS) entry which is preliminary data.</text>
</comment>
<protein>
    <submittedName>
        <fullName evidence="1">Uncharacterized protein</fullName>
    </submittedName>
</protein>
<evidence type="ECO:0000313" key="2">
    <source>
        <dbReference type="Proteomes" id="UP000688137"/>
    </source>
</evidence>
<name>A0A8S1MTU3_PARPR</name>